<dbReference type="RefSeq" id="XP_023948831.2">
    <property type="nucleotide sequence ID" value="XM_024093063.2"/>
</dbReference>
<sequence length="115" mass="12922">MRLTILITVLLITLYNVKGDHLVLGNIGVRTSLAHEKIVTYNPFPFLKRVKTYFYSDPRNRPIVGIQVIDMLHSKASVNITAGGLGQPFVNLRMKSERGSGLNYSIGIYVNPDYQ</sequence>
<organism evidence="2 3">
    <name type="scientific">Bicyclus anynana</name>
    <name type="common">Squinting bush brown butterfly</name>
    <dbReference type="NCBI Taxonomy" id="110368"/>
    <lineage>
        <taxon>Eukaryota</taxon>
        <taxon>Metazoa</taxon>
        <taxon>Ecdysozoa</taxon>
        <taxon>Arthropoda</taxon>
        <taxon>Hexapoda</taxon>
        <taxon>Insecta</taxon>
        <taxon>Pterygota</taxon>
        <taxon>Neoptera</taxon>
        <taxon>Endopterygota</taxon>
        <taxon>Lepidoptera</taxon>
        <taxon>Glossata</taxon>
        <taxon>Ditrysia</taxon>
        <taxon>Papilionoidea</taxon>
        <taxon>Nymphalidae</taxon>
        <taxon>Satyrinae</taxon>
        <taxon>Satyrini</taxon>
        <taxon>Mycalesina</taxon>
        <taxon>Bicyclus</taxon>
    </lineage>
</organism>
<feature type="chain" id="PRO_5046729155" evidence="1">
    <location>
        <begin position="20"/>
        <end position="115"/>
    </location>
</feature>
<dbReference type="Proteomes" id="UP001652582">
    <property type="component" value="Chromosome 18"/>
</dbReference>
<evidence type="ECO:0000313" key="3">
    <source>
        <dbReference type="RefSeq" id="XP_023948831.2"/>
    </source>
</evidence>
<protein>
    <submittedName>
        <fullName evidence="3">Uncharacterized protein LOC112053598</fullName>
    </submittedName>
</protein>
<proteinExistence type="predicted"/>
<name>A0A6J1NZ81_BICAN</name>
<keyword evidence="1" id="KW-0732">Signal</keyword>
<feature type="signal peptide" evidence="1">
    <location>
        <begin position="1"/>
        <end position="19"/>
    </location>
</feature>
<keyword evidence="2" id="KW-1185">Reference proteome</keyword>
<accession>A0A6J1NZ81</accession>
<dbReference type="InterPro" id="IPR031734">
    <property type="entry name" value="MBF2"/>
</dbReference>
<dbReference type="AlphaFoldDB" id="A0A6J1NZ81"/>
<dbReference type="GeneID" id="112053598"/>
<evidence type="ECO:0000313" key="2">
    <source>
        <dbReference type="Proteomes" id="UP001652582"/>
    </source>
</evidence>
<dbReference type="KEGG" id="bany:112053598"/>
<evidence type="ECO:0000256" key="1">
    <source>
        <dbReference type="SAM" id="SignalP"/>
    </source>
</evidence>
<dbReference type="OrthoDB" id="7182232at2759"/>
<gene>
    <name evidence="3" type="primary">LOC112053598</name>
</gene>
<dbReference type="Pfam" id="PF15868">
    <property type="entry name" value="MBF2"/>
    <property type="match status" value="1"/>
</dbReference>
<reference evidence="3" key="1">
    <citation type="submission" date="2025-08" db="UniProtKB">
        <authorList>
            <consortium name="RefSeq"/>
        </authorList>
    </citation>
    <scope>IDENTIFICATION</scope>
</reference>